<keyword evidence="3" id="KW-1185">Reference proteome</keyword>
<dbReference type="InterPro" id="IPR008969">
    <property type="entry name" value="CarboxyPept-like_regulatory"/>
</dbReference>
<dbReference type="InterPro" id="IPR022409">
    <property type="entry name" value="PKD/Chitinase_dom"/>
</dbReference>
<dbReference type="Gene3D" id="3.80.10.10">
    <property type="entry name" value="Ribonuclease Inhibitor"/>
    <property type="match status" value="1"/>
</dbReference>
<name>A0A938XUF2_9FIRM</name>
<dbReference type="InterPro" id="IPR032675">
    <property type="entry name" value="LRR_dom_sf"/>
</dbReference>
<reference evidence="2" key="1">
    <citation type="submission" date="2021-01" db="EMBL/GenBank/DDBJ databases">
        <title>Genomic Encyclopedia of Type Strains, Phase IV (KMG-IV): sequencing the most valuable type-strain genomes for metagenomic binning, comparative biology and taxonomic classification.</title>
        <authorList>
            <person name="Goeker M."/>
        </authorList>
    </citation>
    <scope>NUCLEOTIDE SEQUENCE</scope>
    <source>
        <strain evidence="2">DSM 23230</strain>
    </source>
</reference>
<protein>
    <submittedName>
        <fullName evidence="2">PKD repeat protein</fullName>
    </submittedName>
</protein>
<evidence type="ECO:0000313" key="2">
    <source>
        <dbReference type="EMBL" id="MBM7555767.1"/>
    </source>
</evidence>
<dbReference type="InterPro" id="IPR013783">
    <property type="entry name" value="Ig-like_fold"/>
</dbReference>
<dbReference type="InterPro" id="IPR000601">
    <property type="entry name" value="PKD_dom"/>
</dbReference>
<evidence type="ECO:0000259" key="1">
    <source>
        <dbReference type="PROSITE" id="PS50093"/>
    </source>
</evidence>
<dbReference type="PROSITE" id="PS50093">
    <property type="entry name" value="PKD"/>
    <property type="match status" value="2"/>
</dbReference>
<dbReference type="RefSeq" id="WP_204700485.1">
    <property type="nucleotide sequence ID" value="NZ_JAFBDQ010000002.1"/>
</dbReference>
<comment type="caution">
    <text evidence="2">The sequence shown here is derived from an EMBL/GenBank/DDBJ whole genome shotgun (WGS) entry which is preliminary data.</text>
</comment>
<gene>
    <name evidence="2" type="ORF">JOC47_000592</name>
</gene>
<feature type="domain" description="PKD" evidence="1">
    <location>
        <begin position="757"/>
        <end position="781"/>
    </location>
</feature>
<dbReference type="SMART" id="SM00089">
    <property type="entry name" value="PKD"/>
    <property type="match status" value="2"/>
</dbReference>
<feature type="domain" description="PKD" evidence="1">
    <location>
        <begin position="631"/>
        <end position="702"/>
    </location>
</feature>
<dbReference type="SUPFAM" id="SSF49464">
    <property type="entry name" value="Carboxypeptidase regulatory domain-like"/>
    <property type="match status" value="1"/>
</dbReference>
<sequence>MFRKRVFSFWSSALVILLLLFLGGCSGGSGSSNSLYNLSGTVEDENGIGIEGVYISYSGSDATGSTETLSDGSWKLSALKDSVTITPRKEGYTFDPINRYISSAADDVDFRAEEIVIEKTELKTETLEVSNQSQTVEYANEIKVTVPGGMLSTEAELIISSLDSYPTLPENNGVIALFDVEIAEMDEFSKTIEIEFAYNPSDIPEGESADNVLKAIHWNKNKYVWEAKPITVDEERAKATLYTDTLSPVGVFMDSDLTVKNSQHFRLIYDKKMFVDPTEWNSQVEMADKLLHHLEEYYNVYTDDNSFNIPPPHWFQDGRILVRLDEDYVESEWSWKTGAIFMTSYNSRDELKEETAHELFHAVQASYYTTTVEMLFVGRRWWMEATADYAANIIAGAGSLEPIKSDYFIKPISMQNGEHEYQTAHLVDYIVKKGGIDFIEMWEAITNNPKIQVTESLDDYLYLATKEALPHYYHNFVRHMFFSDSAALKDSPADLGVSSNLLAEANSVEKTFNILEDGTASLWVVDVGMDDKKESRYLEFALDHDLSLSVYADVYISDGGRLGSATPIPDASLKYSDDKVLLEVPKNKLVYILATNTGENISTFNLTIRDRDPKLSIAPESLTGEYGEDYTFNFKAENLGEEIENLKFSWDFGDGIVDESSNLSQGETEVAVQNGTAEINVSHKYLAEGDFSIDLKVFDQSGKELEQAEAVVKIDLEQEVVITGARQFVWELRDGATETEHDFEAVVQPRDTGEYEFEWNFGDGITFSETGESSNVSHLYTDLKDGDFFTVTVTLYSLAGEKLAEDSISIEVIEEQAEIVEFIDPNLETAVREELNIPSREMTAADLEELTNLWAVKEEIYNLTGLEFAVNLKSLI</sequence>
<dbReference type="SUPFAM" id="SSF49299">
    <property type="entry name" value="PKD domain"/>
    <property type="match status" value="2"/>
</dbReference>
<dbReference type="Proteomes" id="UP000774000">
    <property type="component" value="Unassembled WGS sequence"/>
</dbReference>
<dbReference type="AlphaFoldDB" id="A0A938XUF2"/>
<dbReference type="Gene3D" id="2.60.40.10">
    <property type="entry name" value="Immunoglobulins"/>
    <property type="match status" value="2"/>
</dbReference>
<evidence type="ECO:0000313" key="3">
    <source>
        <dbReference type="Proteomes" id="UP000774000"/>
    </source>
</evidence>
<dbReference type="EMBL" id="JAFBDQ010000002">
    <property type="protein sequence ID" value="MBM7555767.1"/>
    <property type="molecule type" value="Genomic_DNA"/>
</dbReference>
<dbReference type="PROSITE" id="PS51257">
    <property type="entry name" value="PROKAR_LIPOPROTEIN"/>
    <property type="match status" value="1"/>
</dbReference>
<accession>A0A938XUF2</accession>
<dbReference type="CDD" id="cd00146">
    <property type="entry name" value="PKD"/>
    <property type="match status" value="2"/>
</dbReference>
<organism evidence="2 3">
    <name type="scientific">Halanaerobacter jeridensis</name>
    <dbReference type="NCBI Taxonomy" id="706427"/>
    <lineage>
        <taxon>Bacteria</taxon>
        <taxon>Bacillati</taxon>
        <taxon>Bacillota</taxon>
        <taxon>Clostridia</taxon>
        <taxon>Halanaerobiales</taxon>
        <taxon>Halobacteroidaceae</taxon>
        <taxon>Halanaerobacter</taxon>
    </lineage>
</organism>
<proteinExistence type="predicted"/>
<dbReference type="InterPro" id="IPR035986">
    <property type="entry name" value="PKD_dom_sf"/>
</dbReference>
<dbReference type="Pfam" id="PF00801">
    <property type="entry name" value="PKD"/>
    <property type="match status" value="1"/>
</dbReference>